<dbReference type="InterPro" id="IPR008927">
    <property type="entry name" value="6-PGluconate_DH-like_C_sf"/>
</dbReference>
<dbReference type="Proteomes" id="UP000321026">
    <property type="component" value="Unassembled WGS sequence"/>
</dbReference>
<evidence type="ECO:0000256" key="2">
    <source>
        <dbReference type="ARBA" id="ARBA00006601"/>
    </source>
</evidence>
<comment type="similarity">
    <text evidence="2 7">Belongs to the UDP-glucose/GDP-mannose dehydrogenase family.</text>
</comment>
<evidence type="ECO:0000256" key="4">
    <source>
        <dbReference type="ARBA" id="ARBA00023002"/>
    </source>
</evidence>
<dbReference type="InterPro" id="IPR036291">
    <property type="entry name" value="NAD(P)-bd_dom_sf"/>
</dbReference>
<dbReference type="PIRSF" id="PIRSF000124">
    <property type="entry name" value="UDPglc_GDPman_dh"/>
    <property type="match status" value="1"/>
</dbReference>
<evidence type="ECO:0000256" key="8">
    <source>
        <dbReference type="PIRSR" id="PIRSR500134-1"/>
    </source>
</evidence>
<feature type="binding site" evidence="10">
    <location>
        <position position="267"/>
    </location>
    <ligand>
        <name>NAD(+)</name>
        <dbReference type="ChEBI" id="CHEBI:57540"/>
    </ligand>
</feature>
<dbReference type="GO" id="GO:0000271">
    <property type="term" value="P:polysaccharide biosynthetic process"/>
    <property type="evidence" value="ECO:0007669"/>
    <property type="project" value="InterPro"/>
</dbReference>
<feature type="binding site" evidence="9">
    <location>
        <begin position="253"/>
        <end position="257"/>
    </location>
    <ligand>
        <name>substrate</name>
    </ligand>
</feature>
<dbReference type="UniPathway" id="UPA00038">
    <property type="reaction ID" value="UER00491"/>
</dbReference>
<dbReference type="Pfam" id="PF00984">
    <property type="entry name" value="UDPG_MGDP_dh"/>
    <property type="match status" value="1"/>
</dbReference>
<dbReference type="AlphaFoldDB" id="A0A5C7J9K4"/>
<proteinExistence type="inferred from homology"/>
<dbReference type="InterPro" id="IPR001732">
    <property type="entry name" value="UDP-Glc/GDP-Man_DH_N"/>
</dbReference>
<dbReference type="SUPFAM" id="SSF51735">
    <property type="entry name" value="NAD(P)-binding Rossmann-fold domains"/>
    <property type="match status" value="1"/>
</dbReference>
<reference evidence="12 13" key="1">
    <citation type="submission" date="2018-09" db="EMBL/GenBank/DDBJ databases">
        <title>Metagenome Assembled Genomes from an Advanced Water Purification Facility.</title>
        <authorList>
            <person name="Stamps B.W."/>
            <person name="Spear J.R."/>
        </authorList>
    </citation>
    <scope>NUCLEOTIDE SEQUENCE [LARGE SCALE GENOMIC DNA]</scope>
    <source>
        <strain evidence="12">Bin_63_2</strain>
    </source>
</reference>
<feature type="binding site" evidence="10">
    <location>
        <position position="332"/>
    </location>
    <ligand>
        <name>NAD(+)</name>
        <dbReference type="ChEBI" id="CHEBI:57540"/>
    </ligand>
</feature>
<dbReference type="GO" id="GO:0006065">
    <property type="term" value="P:UDP-glucuronate biosynthetic process"/>
    <property type="evidence" value="ECO:0007669"/>
    <property type="project" value="UniProtKB-UniPathway"/>
</dbReference>
<evidence type="ECO:0000256" key="9">
    <source>
        <dbReference type="PIRSR" id="PIRSR500134-2"/>
    </source>
</evidence>
<dbReference type="InterPro" id="IPR014027">
    <property type="entry name" value="UDP-Glc/GDP-Man_DH_C"/>
</dbReference>
<feature type="binding site" evidence="9">
    <location>
        <position position="261"/>
    </location>
    <ligand>
        <name>substrate</name>
    </ligand>
</feature>
<evidence type="ECO:0000259" key="11">
    <source>
        <dbReference type="SMART" id="SM00984"/>
    </source>
</evidence>
<dbReference type="Gene3D" id="1.20.5.100">
    <property type="entry name" value="Cytochrome c1, transmembrane anchor, C-terminal"/>
    <property type="match status" value="1"/>
</dbReference>
<dbReference type="InterPro" id="IPR028357">
    <property type="entry name" value="UDPglc_DH_bac"/>
</dbReference>
<dbReference type="InterPro" id="IPR036220">
    <property type="entry name" value="UDP-Glc/GDP-Man_DH_C_sf"/>
</dbReference>
<dbReference type="InterPro" id="IPR017476">
    <property type="entry name" value="UDP-Glc/GDP-Man"/>
</dbReference>
<gene>
    <name evidence="12" type="ORF">E6Q11_02025</name>
</gene>
<dbReference type="PIRSF" id="PIRSF500134">
    <property type="entry name" value="UDPglc_DH_bac"/>
    <property type="match status" value="1"/>
</dbReference>
<feature type="active site" description="Nucleophile" evidence="8">
    <location>
        <position position="264"/>
    </location>
</feature>
<dbReference type="InterPro" id="IPR014026">
    <property type="entry name" value="UDP-Glc/GDP-Man_DH_dimer"/>
</dbReference>
<feature type="binding site" evidence="9">
    <location>
        <position position="325"/>
    </location>
    <ligand>
        <name>substrate</name>
    </ligand>
</feature>
<dbReference type="Pfam" id="PF03721">
    <property type="entry name" value="UDPG_MGDP_dh_N"/>
    <property type="match status" value="1"/>
</dbReference>
<comment type="pathway">
    <text evidence="1">Nucleotide-sugar biosynthesis; UDP-alpha-D-glucuronate biosynthesis; UDP-alpha-D-glucuronate from UDP-alpha-D-glucose: step 1/1.</text>
</comment>
<protein>
    <recommendedName>
        <fullName evidence="3 7">UDP-glucose 6-dehydrogenase</fullName>
        <ecNumber evidence="3 7">1.1.1.22</ecNumber>
    </recommendedName>
</protein>
<keyword evidence="5 7" id="KW-0520">NAD</keyword>
<accession>A0A5C7J9K4</accession>
<comment type="catalytic activity">
    <reaction evidence="6 7">
        <text>UDP-alpha-D-glucose + 2 NAD(+) + H2O = UDP-alpha-D-glucuronate + 2 NADH + 3 H(+)</text>
        <dbReference type="Rhea" id="RHEA:23596"/>
        <dbReference type="ChEBI" id="CHEBI:15377"/>
        <dbReference type="ChEBI" id="CHEBI:15378"/>
        <dbReference type="ChEBI" id="CHEBI:57540"/>
        <dbReference type="ChEBI" id="CHEBI:57945"/>
        <dbReference type="ChEBI" id="CHEBI:58052"/>
        <dbReference type="ChEBI" id="CHEBI:58885"/>
        <dbReference type="EC" id="1.1.1.22"/>
    </reaction>
</comment>
<dbReference type="Pfam" id="PF03720">
    <property type="entry name" value="UDPG_MGDP_dh_C"/>
    <property type="match status" value="1"/>
</dbReference>
<evidence type="ECO:0000256" key="7">
    <source>
        <dbReference type="PIRNR" id="PIRNR000124"/>
    </source>
</evidence>
<feature type="binding site" evidence="10">
    <location>
        <position position="30"/>
    </location>
    <ligand>
        <name>NAD(+)</name>
        <dbReference type="ChEBI" id="CHEBI:57540"/>
    </ligand>
</feature>
<dbReference type="EMBL" id="SSDS01000034">
    <property type="protein sequence ID" value="TXG77898.1"/>
    <property type="molecule type" value="Genomic_DNA"/>
</dbReference>
<dbReference type="NCBIfam" id="TIGR03026">
    <property type="entry name" value="NDP-sugDHase"/>
    <property type="match status" value="1"/>
</dbReference>
<evidence type="ECO:0000256" key="1">
    <source>
        <dbReference type="ARBA" id="ARBA00004701"/>
    </source>
</evidence>
<evidence type="ECO:0000256" key="6">
    <source>
        <dbReference type="ARBA" id="ARBA00047473"/>
    </source>
</evidence>
<dbReference type="PANTHER" id="PTHR43750">
    <property type="entry name" value="UDP-GLUCOSE 6-DEHYDROGENASE TUAD"/>
    <property type="match status" value="1"/>
</dbReference>
<evidence type="ECO:0000256" key="3">
    <source>
        <dbReference type="ARBA" id="ARBA00012954"/>
    </source>
</evidence>
<sequence length="436" mass="48349">MKLTFLGTGYVGLVSGACMAEIGHEVICADIDAAKIGKLKKGIIPIYEIGLEEIVERNVKEKRLTFTSDLKEAIQTSDVVFMAVGTPEDKATGQADLQYVFAAAETFGKNLNGFKLFVDKSTVPVGTAEKVEEIIKKASKGKHSFEVVSNPEFLREGAAVKDFLNPDRIVVGTKTVKAREMMEQVYRPIARAGRPLMFTDVRSAEIIKYAANAFLAMKITFMNEVANFCEIAGGNVKEVAKGLGYDNRIGSRFLYAGIGYGGSCFPKDVKAFVKTAHDHNTHFRLIETVDEINQEQRVKPYVKLKELFKDVWKGKKVAVWGLAFKPRTDDIREAPGIENIKLFLEAGATVLAFDPIAMENAERHLTHKKLTYTKKALDALKGADALVICTEWDEFRVVDYTDLKKRMKGKVIYDGRNVLERGEAEAAGFTYFGVGV</sequence>
<feature type="binding site" evidence="10">
    <location>
        <position position="122"/>
    </location>
    <ligand>
        <name>NAD(+)</name>
        <dbReference type="ChEBI" id="CHEBI:57540"/>
    </ligand>
</feature>
<feature type="binding site" evidence="10">
    <location>
        <position position="86"/>
    </location>
    <ligand>
        <name>NAD(+)</name>
        <dbReference type="ChEBI" id="CHEBI:57540"/>
    </ligand>
</feature>
<evidence type="ECO:0000256" key="10">
    <source>
        <dbReference type="PIRSR" id="PIRSR500134-3"/>
    </source>
</evidence>
<feature type="binding site" evidence="9">
    <location>
        <begin position="153"/>
        <end position="156"/>
    </location>
    <ligand>
        <name>substrate</name>
    </ligand>
</feature>
<comment type="caution">
    <text evidence="12">The sequence shown here is derived from an EMBL/GenBank/DDBJ whole genome shotgun (WGS) entry which is preliminary data.</text>
</comment>
<evidence type="ECO:0000313" key="12">
    <source>
        <dbReference type="EMBL" id="TXG77898.1"/>
    </source>
</evidence>
<dbReference type="SUPFAM" id="SSF48179">
    <property type="entry name" value="6-phosphogluconate dehydrogenase C-terminal domain-like"/>
    <property type="match status" value="1"/>
</dbReference>
<dbReference type="SMART" id="SM00984">
    <property type="entry name" value="UDPG_MGDP_dh_C"/>
    <property type="match status" value="1"/>
</dbReference>
<feature type="binding site" evidence="9">
    <location>
        <position position="208"/>
    </location>
    <ligand>
        <name>substrate</name>
    </ligand>
</feature>
<feature type="binding site" evidence="10">
    <location>
        <position position="156"/>
    </location>
    <ligand>
        <name>NAD(+)</name>
        <dbReference type="ChEBI" id="CHEBI:57540"/>
    </ligand>
</feature>
<dbReference type="PROSITE" id="PS51257">
    <property type="entry name" value="PROKAR_LIPOPROTEIN"/>
    <property type="match status" value="1"/>
</dbReference>
<dbReference type="SUPFAM" id="SSF52413">
    <property type="entry name" value="UDP-glucose/GDP-mannose dehydrogenase C-terminal domain"/>
    <property type="match status" value="1"/>
</dbReference>
<name>A0A5C7J9K4_9BACT</name>
<dbReference type="GO" id="GO:0003979">
    <property type="term" value="F:UDP-glucose 6-dehydrogenase activity"/>
    <property type="evidence" value="ECO:0007669"/>
    <property type="project" value="UniProtKB-EC"/>
</dbReference>
<dbReference type="PANTHER" id="PTHR43750:SF3">
    <property type="entry name" value="UDP-GLUCOSE 6-DEHYDROGENASE TUAD"/>
    <property type="match status" value="1"/>
</dbReference>
<dbReference type="Gene3D" id="3.40.50.720">
    <property type="entry name" value="NAD(P)-binding Rossmann-like Domain"/>
    <property type="match status" value="2"/>
</dbReference>
<organism evidence="12 13">
    <name type="scientific">Candidatus Dojkabacteria bacterium</name>
    <dbReference type="NCBI Taxonomy" id="2099670"/>
    <lineage>
        <taxon>Bacteria</taxon>
        <taxon>Candidatus Dojkabacteria</taxon>
    </lineage>
</organism>
<evidence type="ECO:0000313" key="13">
    <source>
        <dbReference type="Proteomes" id="UP000321026"/>
    </source>
</evidence>
<feature type="binding site" evidence="10">
    <location>
        <position position="35"/>
    </location>
    <ligand>
        <name>NAD(+)</name>
        <dbReference type="ChEBI" id="CHEBI:57540"/>
    </ligand>
</feature>
<feature type="domain" description="UDP-glucose/GDP-mannose dehydrogenase C-terminal" evidence="11">
    <location>
        <begin position="318"/>
        <end position="421"/>
    </location>
</feature>
<dbReference type="EC" id="1.1.1.22" evidence="3 7"/>
<dbReference type="GO" id="GO:0051287">
    <property type="term" value="F:NAD binding"/>
    <property type="evidence" value="ECO:0007669"/>
    <property type="project" value="InterPro"/>
</dbReference>
<keyword evidence="4 7" id="KW-0560">Oxidoreductase</keyword>
<evidence type="ECO:0000256" key="5">
    <source>
        <dbReference type="ARBA" id="ARBA00023027"/>
    </source>
</evidence>